<dbReference type="RefSeq" id="WP_126375794.1">
    <property type="nucleotide sequence ID" value="NZ_AP017378.1"/>
</dbReference>
<dbReference type="AlphaFoldDB" id="A0A2Z6AUS2"/>
<dbReference type="InterPro" id="IPR012312">
    <property type="entry name" value="Hemerythrin-like"/>
</dbReference>
<dbReference type="KEGG" id="dfl:DFE_0258"/>
<evidence type="ECO:0000256" key="4">
    <source>
        <dbReference type="ARBA" id="ARBA00023004"/>
    </source>
</evidence>
<evidence type="ECO:0000313" key="7">
    <source>
        <dbReference type="Proteomes" id="UP000269883"/>
    </source>
</evidence>
<keyword evidence="7" id="KW-1185">Reference proteome</keyword>
<keyword evidence="2" id="KW-0561">Oxygen transport</keyword>
<keyword evidence="2" id="KW-0813">Transport</keyword>
<name>A0A2Z6AUS2_9BACT</name>
<dbReference type="OrthoDB" id="9774644at2"/>
<dbReference type="InterPro" id="IPR050669">
    <property type="entry name" value="Hemerythrin"/>
</dbReference>
<dbReference type="EMBL" id="AP017378">
    <property type="protein sequence ID" value="BBD06984.1"/>
    <property type="molecule type" value="Genomic_DNA"/>
</dbReference>
<protein>
    <submittedName>
        <fullName evidence="6">Methyl-accepting chemotaxis sensory transducer</fullName>
    </submittedName>
</protein>
<dbReference type="Gene3D" id="1.20.120.50">
    <property type="entry name" value="Hemerythrin-like"/>
    <property type="match status" value="1"/>
</dbReference>
<comment type="similarity">
    <text evidence="1">Belongs to the hemerythrin family.</text>
</comment>
<dbReference type="InterPro" id="IPR016131">
    <property type="entry name" value="Haemerythrin_Fe_BS"/>
</dbReference>
<dbReference type="PANTHER" id="PTHR37164:SF1">
    <property type="entry name" value="BACTERIOHEMERYTHRIN"/>
    <property type="match status" value="1"/>
</dbReference>
<dbReference type="GO" id="GO:0005344">
    <property type="term" value="F:oxygen carrier activity"/>
    <property type="evidence" value="ECO:0007669"/>
    <property type="project" value="UniProtKB-KW"/>
</dbReference>
<dbReference type="NCBIfam" id="NF033749">
    <property type="entry name" value="bact_hemeryth"/>
    <property type="match status" value="1"/>
</dbReference>
<dbReference type="InterPro" id="IPR012827">
    <property type="entry name" value="Hemerythrin_metal-bd"/>
</dbReference>
<dbReference type="PANTHER" id="PTHR37164">
    <property type="entry name" value="BACTERIOHEMERYTHRIN"/>
    <property type="match status" value="1"/>
</dbReference>
<dbReference type="NCBIfam" id="TIGR02481">
    <property type="entry name" value="hemeryth_dom"/>
    <property type="match status" value="1"/>
</dbReference>
<dbReference type="SUPFAM" id="SSF47188">
    <property type="entry name" value="Hemerythrin-like"/>
    <property type="match status" value="1"/>
</dbReference>
<dbReference type="Proteomes" id="UP000269883">
    <property type="component" value="Chromosome"/>
</dbReference>
<accession>A0A2Z6AUS2</accession>
<evidence type="ECO:0000259" key="5">
    <source>
        <dbReference type="Pfam" id="PF01814"/>
    </source>
</evidence>
<evidence type="ECO:0000313" key="6">
    <source>
        <dbReference type="EMBL" id="BBD06984.1"/>
    </source>
</evidence>
<sequence length="133" mass="15279">MPVYWFDGLAVNVEKIDSQHKKLIDMINGLEKAIEMRRGTSQLTLLVDEMIGYARTHFNAEEGLMNRYGYPEFDSHVAEHEAFIDKTMSLAFAPDDDENRPVEVLKFLREWLVNHINGTDKPLGPFLNAQGVR</sequence>
<keyword evidence="4" id="KW-0408">Iron</keyword>
<feature type="domain" description="Hemerythrin-like" evidence="5">
    <location>
        <begin position="13"/>
        <end position="126"/>
    </location>
</feature>
<gene>
    <name evidence="6" type="ORF">DFE_0258</name>
</gene>
<proteinExistence type="inferred from homology"/>
<dbReference type="InterPro" id="IPR035938">
    <property type="entry name" value="Hemerythrin-like_sf"/>
</dbReference>
<dbReference type="PROSITE" id="PS00550">
    <property type="entry name" value="HEMERYTHRINS"/>
    <property type="match status" value="1"/>
</dbReference>
<keyword evidence="3" id="KW-0479">Metal-binding</keyword>
<evidence type="ECO:0000256" key="1">
    <source>
        <dbReference type="ARBA" id="ARBA00010587"/>
    </source>
</evidence>
<dbReference type="Pfam" id="PF01814">
    <property type="entry name" value="Hemerythrin"/>
    <property type="match status" value="1"/>
</dbReference>
<evidence type="ECO:0000256" key="3">
    <source>
        <dbReference type="ARBA" id="ARBA00022723"/>
    </source>
</evidence>
<evidence type="ECO:0000256" key="2">
    <source>
        <dbReference type="ARBA" id="ARBA00022621"/>
    </source>
</evidence>
<organism evidence="6 7">
    <name type="scientific">Desulfovibrio ferrophilus</name>
    <dbReference type="NCBI Taxonomy" id="241368"/>
    <lineage>
        <taxon>Bacteria</taxon>
        <taxon>Pseudomonadati</taxon>
        <taxon>Thermodesulfobacteriota</taxon>
        <taxon>Desulfovibrionia</taxon>
        <taxon>Desulfovibrionales</taxon>
        <taxon>Desulfovibrionaceae</taxon>
        <taxon>Desulfovibrio</taxon>
    </lineage>
</organism>
<dbReference type="GO" id="GO:0046872">
    <property type="term" value="F:metal ion binding"/>
    <property type="evidence" value="ECO:0007669"/>
    <property type="project" value="UniProtKB-KW"/>
</dbReference>
<dbReference type="CDD" id="cd12107">
    <property type="entry name" value="Hemerythrin"/>
    <property type="match status" value="1"/>
</dbReference>
<reference evidence="6 7" key="1">
    <citation type="journal article" date="2018" name="Sci. Adv.">
        <title>Multi-heme cytochromes provide a pathway for survival in energy-limited environments.</title>
        <authorList>
            <person name="Deng X."/>
            <person name="Dohmae N."/>
            <person name="Nealson K.H."/>
            <person name="Hashimoto K."/>
            <person name="Okamoto A."/>
        </authorList>
    </citation>
    <scope>NUCLEOTIDE SEQUENCE [LARGE SCALE GENOMIC DNA]</scope>
    <source>
        <strain evidence="6 7">IS5</strain>
    </source>
</reference>